<dbReference type="OrthoDB" id="9805111at2"/>
<evidence type="ECO:0000256" key="3">
    <source>
        <dbReference type="ARBA" id="ARBA00022475"/>
    </source>
</evidence>
<keyword evidence="9" id="KW-1185">Reference proteome</keyword>
<organism evidence="8 9">
    <name type="scientific">Trinickia dabaoshanensis</name>
    <dbReference type="NCBI Taxonomy" id="564714"/>
    <lineage>
        <taxon>Bacteria</taxon>
        <taxon>Pseudomonadati</taxon>
        <taxon>Pseudomonadota</taxon>
        <taxon>Betaproteobacteria</taxon>
        <taxon>Burkholderiales</taxon>
        <taxon>Burkholderiaceae</taxon>
        <taxon>Trinickia</taxon>
    </lineage>
</organism>
<proteinExistence type="inferred from homology"/>
<sequence>MSSLPSPVSMIALIVAIGIAPFAALMVTSYTKLVVVLGLLRTALGLQQVPPNTVLNGIALILTIYIMSPVASTIFDNMQQQHVQVGSSMSVDDVLSIGQAIGPPLKKFLEQHTVPAERNFFQRSATAIWPSARAETLKSDDMMVLVPSFMLSELTRAFQIGFVIYVVFVVTDLIIANVLLALGMQMISPTTISVPFKLLLFVMLDGWSLLVHGLVMSYH</sequence>
<comment type="caution">
    <text evidence="8">The sequence shown here is derived from an EMBL/GenBank/DDBJ whole genome shotgun (WGS) entry which is preliminary data.</text>
</comment>
<gene>
    <name evidence="8" type="ORF">C0Z18_18290</name>
</gene>
<feature type="transmembrane region" description="Helical" evidence="7">
    <location>
        <begin position="157"/>
        <end position="182"/>
    </location>
</feature>
<evidence type="ECO:0000256" key="5">
    <source>
        <dbReference type="ARBA" id="ARBA00022989"/>
    </source>
</evidence>
<dbReference type="GO" id="GO:0005886">
    <property type="term" value="C:plasma membrane"/>
    <property type="evidence" value="ECO:0007669"/>
    <property type="project" value="UniProtKB-SubCell"/>
</dbReference>
<accession>A0A2N7VLZ6</accession>
<dbReference type="PRINTS" id="PR01302">
    <property type="entry name" value="TYPE3IMPPROT"/>
</dbReference>
<dbReference type="PANTHER" id="PTHR30587:SF2">
    <property type="entry name" value="SURFACE PRESENTATION OF ANTIGENS PROTEIN SPAP"/>
    <property type="match status" value="1"/>
</dbReference>
<evidence type="ECO:0000256" key="6">
    <source>
        <dbReference type="ARBA" id="ARBA00023136"/>
    </source>
</evidence>
<dbReference type="NCBIfam" id="TIGR01102">
    <property type="entry name" value="yscR"/>
    <property type="match status" value="1"/>
</dbReference>
<dbReference type="InterPro" id="IPR005838">
    <property type="entry name" value="T3SS_IM_P"/>
</dbReference>
<reference evidence="8 9" key="1">
    <citation type="submission" date="2018-01" db="EMBL/GenBank/DDBJ databases">
        <title>Whole genome analyses suggest that Burkholderia sensu lato contains two further novel genera in the rhizoxinica-symbiotica group Mycetohabitans gen. nov., and Trinickia gen. nov.: implications for the evolution of diazotrophy and nodulation in the Burkholderiaceae.</title>
        <authorList>
            <person name="Estrada-de los Santos P."/>
            <person name="Palmer M."/>
            <person name="Chavez-Ramirez B."/>
            <person name="Beukes C."/>
            <person name="Steenkamp E.T."/>
            <person name="Hirsch A.M."/>
            <person name="Manyaka P."/>
            <person name="Maluk M."/>
            <person name="Lafos M."/>
            <person name="Crook M."/>
            <person name="Gross E."/>
            <person name="Simon M.F."/>
            <person name="Bueno dos Reis Junior F."/>
            <person name="Poole P.S."/>
            <person name="Venter S.N."/>
            <person name="James E.K."/>
        </authorList>
    </citation>
    <scope>NUCLEOTIDE SEQUENCE [LARGE SCALE GENOMIC DNA]</scope>
    <source>
        <strain evidence="8 9">GIMN1.004</strain>
    </source>
</reference>
<comment type="similarity">
    <text evidence="2 7">Belongs to the FliP/MopC/SpaP family.</text>
</comment>
<evidence type="ECO:0000256" key="7">
    <source>
        <dbReference type="RuleBase" id="RU362070"/>
    </source>
</evidence>
<keyword evidence="6 7" id="KW-0472">Membrane</keyword>
<evidence type="ECO:0000256" key="1">
    <source>
        <dbReference type="ARBA" id="ARBA00004651"/>
    </source>
</evidence>
<keyword evidence="5 7" id="KW-1133">Transmembrane helix</keyword>
<protein>
    <submittedName>
        <fullName evidence="8">EscR/YscR/HrcR family type III secretion system export apparatus protein</fullName>
    </submittedName>
</protein>
<dbReference type="PROSITE" id="PS01061">
    <property type="entry name" value="FLIP_2"/>
    <property type="match status" value="1"/>
</dbReference>
<dbReference type="Proteomes" id="UP000235616">
    <property type="component" value="Unassembled WGS sequence"/>
</dbReference>
<name>A0A2N7VLZ6_9BURK</name>
<dbReference type="GO" id="GO:0009306">
    <property type="term" value="P:protein secretion"/>
    <property type="evidence" value="ECO:0007669"/>
    <property type="project" value="UniProtKB-UniRule"/>
</dbReference>
<dbReference type="Pfam" id="PF00813">
    <property type="entry name" value="FliP"/>
    <property type="match status" value="1"/>
</dbReference>
<feature type="transmembrane region" description="Helical" evidence="7">
    <location>
        <begin position="12"/>
        <end position="40"/>
    </location>
</feature>
<dbReference type="EMBL" id="PNYA01000016">
    <property type="protein sequence ID" value="PMS18173.1"/>
    <property type="molecule type" value="Genomic_DNA"/>
</dbReference>
<feature type="transmembrane region" description="Helical" evidence="7">
    <location>
        <begin position="52"/>
        <end position="75"/>
    </location>
</feature>
<dbReference type="PANTHER" id="PTHR30587">
    <property type="entry name" value="FLAGELLAR BIOSYNTHETIC PROTEIN FLIP"/>
    <property type="match status" value="1"/>
</dbReference>
<comment type="subcellular location">
    <subcellularLocation>
        <location evidence="1">Cell membrane</location>
        <topology evidence="1">Multi-pass membrane protein</topology>
    </subcellularLocation>
</comment>
<dbReference type="PROSITE" id="PS01060">
    <property type="entry name" value="FLIP_1"/>
    <property type="match status" value="1"/>
</dbReference>
<keyword evidence="3 7" id="KW-1003">Cell membrane</keyword>
<keyword evidence="4 7" id="KW-0812">Transmembrane</keyword>
<evidence type="ECO:0000313" key="8">
    <source>
        <dbReference type="EMBL" id="PMS18173.1"/>
    </source>
</evidence>
<dbReference type="InterPro" id="IPR005773">
    <property type="entry name" value="T3SS_YscR-like"/>
</dbReference>
<evidence type="ECO:0000256" key="4">
    <source>
        <dbReference type="ARBA" id="ARBA00022692"/>
    </source>
</evidence>
<evidence type="ECO:0000256" key="2">
    <source>
        <dbReference type="ARBA" id="ARBA00006257"/>
    </source>
</evidence>
<evidence type="ECO:0000313" key="9">
    <source>
        <dbReference type="Proteomes" id="UP000235616"/>
    </source>
</evidence>
<dbReference type="RefSeq" id="WP_102646828.1">
    <property type="nucleotide sequence ID" value="NZ_PNYA01000016.1"/>
</dbReference>
<dbReference type="NCBIfam" id="NF009438">
    <property type="entry name" value="PRK12797.1"/>
    <property type="match status" value="1"/>
</dbReference>
<dbReference type="AlphaFoldDB" id="A0A2N7VLZ6"/>
<feature type="transmembrane region" description="Helical" evidence="7">
    <location>
        <begin position="194"/>
        <end position="215"/>
    </location>
</feature>